<dbReference type="RefSeq" id="WP_108634199.1">
    <property type="nucleotide sequence ID" value="NZ_QCXX01000003.1"/>
</dbReference>
<evidence type="ECO:0000259" key="4">
    <source>
        <dbReference type="PROSITE" id="PS50043"/>
    </source>
</evidence>
<evidence type="ECO:0000313" key="7">
    <source>
        <dbReference type="Proteomes" id="UP000250831"/>
    </source>
</evidence>
<comment type="caution">
    <text evidence="6">The sequence shown here is derived from an EMBL/GenBank/DDBJ whole genome shotgun (WGS) entry which is preliminary data.</text>
</comment>
<feature type="domain" description="HTH luxR-type" evidence="4">
    <location>
        <begin position="150"/>
        <end position="215"/>
    </location>
</feature>
<dbReference type="PROSITE" id="PS00622">
    <property type="entry name" value="HTH_LUXR_1"/>
    <property type="match status" value="1"/>
</dbReference>
<dbReference type="PROSITE" id="PS50110">
    <property type="entry name" value="RESPONSE_REGULATORY"/>
    <property type="match status" value="1"/>
</dbReference>
<dbReference type="CDD" id="cd17535">
    <property type="entry name" value="REC_NarL-like"/>
    <property type="match status" value="1"/>
</dbReference>
<dbReference type="Gene3D" id="3.40.50.2300">
    <property type="match status" value="1"/>
</dbReference>
<dbReference type="SUPFAM" id="SSF46894">
    <property type="entry name" value="C-terminal effector domain of the bipartite response regulators"/>
    <property type="match status" value="1"/>
</dbReference>
<proteinExistence type="predicted"/>
<dbReference type="InterPro" id="IPR058245">
    <property type="entry name" value="NreC/VraR/RcsB-like_REC"/>
</dbReference>
<dbReference type="SMART" id="SM00448">
    <property type="entry name" value="REC"/>
    <property type="match status" value="1"/>
</dbReference>
<reference evidence="6 7" key="1">
    <citation type="submission" date="2018-04" db="EMBL/GenBank/DDBJ databases">
        <title>Sphingobacterium sp. M46 Genome.</title>
        <authorList>
            <person name="Cheng J."/>
            <person name="Li Y."/>
        </authorList>
    </citation>
    <scope>NUCLEOTIDE SEQUENCE [LARGE SCALE GENOMIC DNA]</scope>
    <source>
        <strain evidence="6 7">M46</strain>
    </source>
</reference>
<dbReference type="PRINTS" id="PR00038">
    <property type="entry name" value="HTHLUXR"/>
</dbReference>
<dbReference type="GO" id="GO:0003677">
    <property type="term" value="F:DNA binding"/>
    <property type="evidence" value="ECO:0007669"/>
    <property type="project" value="UniProtKB-KW"/>
</dbReference>
<dbReference type="Pfam" id="PF00072">
    <property type="entry name" value="Response_reg"/>
    <property type="match status" value="1"/>
</dbReference>
<dbReference type="OrthoDB" id="9797341at2"/>
<dbReference type="InterPro" id="IPR039420">
    <property type="entry name" value="WalR-like"/>
</dbReference>
<dbReference type="PANTHER" id="PTHR43214">
    <property type="entry name" value="TWO-COMPONENT RESPONSE REGULATOR"/>
    <property type="match status" value="1"/>
</dbReference>
<dbReference type="PROSITE" id="PS50043">
    <property type="entry name" value="HTH_LUXR_2"/>
    <property type="match status" value="1"/>
</dbReference>
<sequence>MIQLMLVDDHHLVRNGFRLILESQKDMAVLADVESAEGALDMLAQNILPDIILTDVKMEEMNGITFIGRLKEKYSQIKVLALSMMNDIQTVFEVLRAGGDGYLVKDSSADEVVFGIRQIANGEKYLSVSLGLSCIENYRLYIENNPDKRIIMTKYDISERELAVLELISEGYTNAEIADRIFLSKRTVEGHRQRLIEKTRTRNTAELVRFGFHNMLLH</sequence>
<dbReference type="InterPro" id="IPR011006">
    <property type="entry name" value="CheY-like_superfamily"/>
</dbReference>
<protein>
    <submittedName>
        <fullName evidence="6">DNA-binding response regulator</fullName>
    </submittedName>
</protein>
<dbReference type="InterPro" id="IPR001789">
    <property type="entry name" value="Sig_transdc_resp-reg_receiver"/>
</dbReference>
<feature type="domain" description="Response regulatory" evidence="5">
    <location>
        <begin position="3"/>
        <end position="120"/>
    </location>
</feature>
<dbReference type="GO" id="GO:0000160">
    <property type="term" value="P:phosphorelay signal transduction system"/>
    <property type="evidence" value="ECO:0007669"/>
    <property type="project" value="InterPro"/>
</dbReference>
<evidence type="ECO:0000256" key="3">
    <source>
        <dbReference type="PROSITE-ProRule" id="PRU00169"/>
    </source>
</evidence>
<evidence type="ECO:0000256" key="2">
    <source>
        <dbReference type="ARBA" id="ARBA00023125"/>
    </source>
</evidence>
<name>A0A363NUF2_9SPHI</name>
<accession>A0A363NUF2</accession>
<dbReference type="AlphaFoldDB" id="A0A363NUF2"/>
<organism evidence="6 7">
    <name type="scientific">Sphingobacterium athyrii</name>
    <dbReference type="NCBI Taxonomy" id="2152717"/>
    <lineage>
        <taxon>Bacteria</taxon>
        <taxon>Pseudomonadati</taxon>
        <taxon>Bacteroidota</taxon>
        <taxon>Sphingobacteriia</taxon>
        <taxon>Sphingobacteriales</taxon>
        <taxon>Sphingobacteriaceae</taxon>
        <taxon>Sphingobacterium</taxon>
    </lineage>
</organism>
<evidence type="ECO:0000256" key="1">
    <source>
        <dbReference type="ARBA" id="ARBA00022553"/>
    </source>
</evidence>
<dbReference type="Proteomes" id="UP000250831">
    <property type="component" value="Unassembled WGS sequence"/>
</dbReference>
<dbReference type="InterPro" id="IPR016032">
    <property type="entry name" value="Sig_transdc_resp-reg_C-effctor"/>
</dbReference>
<evidence type="ECO:0000313" key="6">
    <source>
        <dbReference type="EMBL" id="PUV24271.1"/>
    </source>
</evidence>
<dbReference type="EMBL" id="QCXX01000003">
    <property type="protein sequence ID" value="PUV24271.1"/>
    <property type="molecule type" value="Genomic_DNA"/>
</dbReference>
<keyword evidence="2 6" id="KW-0238">DNA-binding</keyword>
<gene>
    <name evidence="6" type="ORF">DCO56_13010</name>
</gene>
<dbReference type="Pfam" id="PF00196">
    <property type="entry name" value="GerE"/>
    <property type="match status" value="1"/>
</dbReference>
<dbReference type="SMART" id="SM00421">
    <property type="entry name" value="HTH_LUXR"/>
    <property type="match status" value="1"/>
</dbReference>
<evidence type="ECO:0000259" key="5">
    <source>
        <dbReference type="PROSITE" id="PS50110"/>
    </source>
</evidence>
<dbReference type="PANTHER" id="PTHR43214:SF43">
    <property type="entry name" value="TWO-COMPONENT RESPONSE REGULATOR"/>
    <property type="match status" value="1"/>
</dbReference>
<dbReference type="GO" id="GO:0006355">
    <property type="term" value="P:regulation of DNA-templated transcription"/>
    <property type="evidence" value="ECO:0007669"/>
    <property type="project" value="InterPro"/>
</dbReference>
<dbReference type="InterPro" id="IPR000792">
    <property type="entry name" value="Tscrpt_reg_LuxR_C"/>
</dbReference>
<dbReference type="SUPFAM" id="SSF52172">
    <property type="entry name" value="CheY-like"/>
    <property type="match status" value="1"/>
</dbReference>
<keyword evidence="7" id="KW-1185">Reference proteome</keyword>
<feature type="modified residue" description="4-aspartylphosphate" evidence="3">
    <location>
        <position position="55"/>
    </location>
</feature>
<dbReference type="CDD" id="cd06170">
    <property type="entry name" value="LuxR_C_like"/>
    <property type="match status" value="1"/>
</dbReference>
<keyword evidence="1 3" id="KW-0597">Phosphoprotein</keyword>